<feature type="region of interest" description="Disordered" evidence="1">
    <location>
        <begin position="56"/>
        <end position="78"/>
    </location>
</feature>
<feature type="compositionally biased region" description="Low complexity" evidence="1">
    <location>
        <begin position="147"/>
        <end position="157"/>
    </location>
</feature>
<feature type="compositionally biased region" description="Low complexity" evidence="1">
    <location>
        <begin position="128"/>
        <end position="140"/>
    </location>
</feature>
<evidence type="ECO:0000256" key="1">
    <source>
        <dbReference type="SAM" id="MobiDB-lite"/>
    </source>
</evidence>
<protein>
    <submittedName>
        <fullName evidence="2">Uncharacterized protein</fullName>
    </submittedName>
</protein>
<proteinExistence type="predicted"/>
<feature type="compositionally biased region" description="Gly residues" evidence="1">
    <location>
        <begin position="63"/>
        <end position="72"/>
    </location>
</feature>
<dbReference type="Proteomes" id="UP000295444">
    <property type="component" value="Unassembled WGS sequence"/>
</dbReference>
<dbReference type="OrthoDB" id="3683774at2"/>
<reference evidence="2 3" key="1">
    <citation type="submission" date="2019-03" db="EMBL/GenBank/DDBJ databases">
        <title>Genomic Encyclopedia of Type Strains, Phase IV (KMG-IV): sequencing the most valuable type-strain genomes for metagenomic binning, comparative biology and taxonomic classification.</title>
        <authorList>
            <person name="Goeker M."/>
        </authorList>
    </citation>
    <scope>NUCLEOTIDE SEQUENCE [LARGE SCALE GENOMIC DNA]</scope>
    <source>
        <strain evidence="2 3">DSM 45361</strain>
    </source>
</reference>
<dbReference type="RefSeq" id="WP_133852288.1">
    <property type="nucleotide sequence ID" value="NZ_SNXZ01000005.1"/>
</dbReference>
<organism evidence="2 3">
    <name type="scientific">Labedaea rhizosphaerae</name>
    <dbReference type="NCBI Taxonomy" id="598644"/>
    <lineage>
        <taxon>Bacteria</taxon>
        <taxon>Bacillati</taxon>
        <taxon>Actinomycetota</taxon>
        <taxon>Actinomycetes</taxon>
        <taxon>Pseudonocardiales</taxon>
        <taxon>Pseudonocardiaceae</taxon>
        <taxon>Labedaea</taxon>
    </lineage>
</organism>
<dbReference type="EMBL" id="SNXZ01000005">
    <property type="protein sequence ID" value="TDP94871.1"/>
    <property type="molecule type" value="Genomic_DNA"/>
</dbReference>
<feature type="compositionally biased region" description="Low complexity" evidence="1">
    <location>
        <begin position="199"/>
        <end position="209"/>
    </location>
</feature>
<evidence type="ECO:0000313" key="3">
    <source>
        <dbReference type="Proteomes" id="UP000295444"/>
    </source>
</evidence>
<accession>A0A4R6S5D5</accession>
<evidence type="ECO:0000313" key="2">
    <source>
        <dbReference type="EMBL" id="TDP94871.1"/>
    </source>
</evidence>
<comment type="caution">
    <text evidence="2">The sequence shown here is derived from an EMBL/GenBank/DDBJ whole genome shotgun (WGS) entry which is preliminary data.</text>
</comment>
<sequence>MTALSEIANFLLSLMHNGKAREEFNRDPEGAFAKHGLHGVTGQDVRDAHLMMCDDGSVHAKPGHGGGGGGGGGHHEDPVHAVQHIYNNYEVTEVDASSHTSIGEINVLDIDDRDTTVIDSFNSDDDTNVVAVQDNDTTTNVDDHSTNTDVDVTNVEDSFNEGGPTNVHTDHEVVTDPAPDATDHIEDPAPDPAFDDTPVDAPVEAAVEEPPAEHTASIDDHADDFADDGAFDPAAAG</sequence>
<dbReference type="AlphaFoldDB" id="A0A4R6S5D5"/>
<feature type="region of interest" description="Disordered" evidence="1">
    <location>
        <begin position="127"/>
        <end position="237"/>
    </location>
</feature>
<keyword evidence="3" id="KW-1185">Reference proteome</keyword>
<gene>
    <name evidence="2" type="ORF">EV186_105103</name>
</gene>
<name>A0A4R6S5D5_LABRH</name>